<keyword evidence="4 10" id="KW-1003">Cell membrane</keyword>
<evidence type="ECO:0000256" key="7">
    <source>
        <dbReference type="ARBA" id="ARBA00023136"/>
    </source>
</evidence>
<comment type="function">
    <text evidence="1 10">Role in flagellar biosynthesis.</text>
</comment>
<protein>
    <recommendedName>
        <fullName evidence="3 9">Flagellar biosynthetic protein FliR</fullName>
    </recommendedName>
</protein>
<feature type="transmembrane region" description="Helical" evidence="10">
    <location>
        <begin position="38"/>
        <end position="58"/>
    </location>
</feature>
<feature type="transmembrane region" description="Helical" evidence="10">
    <location>
        <begin position="7"/>
        <end position="26"/>
    </location>
</feature>
<evidence type="ECO:0000313" key="12">
    <source>
        <dbReference type="Proteomes" id="UP000294919"/>
    </source>
</evidence>
<dbReference type="InterPro" id="IPR006303">
    <property type="entry name" value="FliR"/>
</dbReference>
<reference evidence="11 12" key="1">
    <citation type="submission" date="2019-03" db="EMBL/GenBank/DDBJ databases">
        <title>Genomic Encyclopedia of Type Strains, Phase IV (KMG-IV): sequencing the most valuable type-strain genomes for metagenomic binning, comparative biology and taxonomic classification.</title>
        <authorList>
            <person name="Goeker M."/>
        </authorList>
    </citation>
    <scope>NUCLEOTIDE SEQUENCE [LARGE SCALE GENOMIC DNA]</scope>
    <source>
        <strain evidence="11 12">DSM 102940</strain>
    </source>
</reference>
<dbReference type="AlphaFoldDB" id="A0A4R2L2Q8"/>
<accession>A0A4R2L2Q8</accession>
<keyword evidence="5 10" id="KW-0812">Transmembrane</keyword>
<evidence type="ECO:0000256" key="9">
    <source>
        <dbReference type="NCBIfam" id="TIGR01400"/>
    </source>
</evidence>
<dbReference type="InterPro" id="IPR002010">
    <property type="entry name" value="T3SS_IM_R"/>
</dbReference>
<evidence type="ECO:0000256" key="10">
    <source>
        <dbReference type="RuleBase" id="RU362071"/>
    </source>
</evidence>
<keyword evidence="6 10" id="KW-1133">Transmembrane helix</keyword>
<dbReference type="NCBIfam" id="TIGR01400">
    <property type="entry name" value="fliR"/>
    <property type="match status" value="1"/>
</dbReference>
<dbReference type="GO" id="GO:0006605">
    <property type="term" value="P:protein targeting"/>
    <property type="evidence" value="ECO:0007669"/>
    <property type="project" value="UniProtKB-UniRule"/>
</dbReference>
<organism evidence="11 12">
    <name type="scientific">Marinisporobacter balticus</name>
    <dbReference type="NCBI Taxonomy" id="2018667"/>
    <lineage>
        <taxon>Bacteria</taxon>
        <taxon>Bacillati</taxon>
        <taxon>Bacillota</taxon>
        <taxon>Clostridia</taxon>
        <taxon>Peptostreptococcales</taxon>
        <taxon>Thermotaleaceae</taxon>
        <taxon>Marinisporobacter</taxon>
    </lineage>
</organism>
<keyword evidence="11" id="KW-0969">Cilium</keyword>
<sequence>MEIAVRLLGHIDIFLLIFARILGIFVSTPVFSNKNVPSYIKIGVSLIITLILFPVINVPKNLVNDNFYSLSLNSTKELMTGIMIGFICYLFFSAIYLAGNIIDMQIGFSMASVINPEDDTQVPIMGSLFYIMAVLVFLSTNGHHTVIYALKYSFDSIPMGSLIVNAFMIDKLISILTTIFIVAFKMGAPILITIFISNILLGILARTMPQMNVFVVGMPLKILVGLMIIVLILPLYLGVFEHLFDNMFENLYDFINLVAKG</sequence>
<feature type="transmembrane region" description="Helical" evidence="10">
    <location>
        <begin position="122"/>
        <end position="141"/>
    </location>
</feature>
<dbReference type="GO" id="GO:0009425">
    <property type="term" value="C:bacterial-type flagellum basal body"/>
    <property type="evidence" value="ECO:0007669"/>
    <property type="project" value="UniProtKB-SubCell"/>
</dbReference>
<comment type="caution">
    <text evidence="11">The sequence shown here is derived from an EMBL/GenBank/DDBJ whole genome shotgun (WGS) entry which is preliminary data.</text>
</comment>
<dbReference type="EMBL" id="SLWV01000001">
    <property type="protein sequence ID" value="TCO79932.1"/>
    <property type="molecule type" value="Genomic_DNA"/>
</dbReference>
<dbReference type="RefSeq" id="WP_165916154.1">
    <property type="nucleotide sequence ID" value="NZ_SLWV01000001.1"/>
</dbReference>
<evidence type="ECO:0000256" key="2">
    <source>
        <dbReference type="ARBA" id="ARBA00009772"/>
    </source>
</evidence>
<evidence type="ECO:0000256" key="1">
    <source>
        <dbReference type="ARBA" id="ARBA00002578"/>
    </source>
</evidence>
<evidence type="ECO:0000256" key="6">
    <source>
        <dbReference type="ARBA" id="ARBA00022989"/>
    </source>
</evidence>
<dbReference type="PANTHER" id="PTHR30065:SF1">
    <property type="entry name" value="SURFACE PRESENTATION OF ANTIGENS PROTEIN SPAR"/>
    <property type="match status" value="1"/>
</dbReference>
<feature type="transmembrane region" description="Helical" evidence="10">
    <location>
        <begin position="78"/>
        <end position="102"/>
    </location>
</feature>
<keyword evidence="7 10" id="KW-0472">Membrane</keyword>
<keyword evidence="11" id="KW-0966">Cell projection</keyword>
<feature type="transmembrane region" description="Helical" evidence="10">
    <location>
        <begin position="190"/>
        <end position="208"/>
    </location>
</feature>
<evidence type="ECO:0000256" key="4">
    <source>
        <dbReference type="ARBA" id="ARBA00022475"/>
    </source>
</evidence>
<dbReference type="Pfam" id="PF01311">
    <property type="entry name" value="Bac_export_1"/>
    <property type="match status" value="1"/>
</dbReference>
<comment type="similarity">
    <text evidence="2 10">Belongs to the FliR/MopE/SpaR family.</text>
</comment>
<keyword evidence="11" id="KW-0282">Flagellum</keyword>
<dbReference type="PRINTS" id="PR00953">
    <property type="entry name" value="TYPE3IMRPROT"/>
</dbReference>
<evidence type="ECO:0000256" key="5">
    <source>
        <dbReference type="ARBA" id="ARBA00022692"/>
    </source>
</evidence>
<feature type="transmembrane region" description="Helical" evidence="10">
    <location>
        <begin position="220"/>
        <end position="239"/>
    </location>
</feature>
<dbReference type="PANTHER" id="PTHR30065">
    <property type="entry name" value="FLAGELLAR BIOSYNTHETIC PROTEIN FLIR"/>
    <property type="match status" value="1"/>
</dbReference>
<gene>
    <name evidence="11" type="ORF">EV214_101166</name>
</gene>
<dbReference type="GO" id="GO:0005886">
    <property type="term" value="C:plasma membrane"/>
    <property type="evidence" value="ECO:0007669"/>
    <property type="project" value="UniProtKB-SubCell"/>
</dbReference>
<dbReference type="GO" id="GO:0044780">
    <property type="term" value="P:bacterial-type flagellum assembly"/>
    <property type="evidence" value="ECO:0007669"/>
    <property type="project" value="UniProtKB-UniRule"/>
</dbReference>
<evidence type="ECO:0000313" key="11">
    <source>
        <dbReference type="EMBL" id="TCO79932.1"/>
    </source>
</evidence>
<proteinExistence type="inferred from homology"/>
<keyword evidence="12" id="KW-1185">Reference proteome</keyword>
<comment type="subcellular location">
    <subcellularLocation>
        <location evidence="10">Cell membrane</location>
        <topology evidence="10">Multi-pass membrane protein</topology>
    </subcellularLocation>
    <subcellularLocation>
        <location evidence="10">Bacterial flagellum basal body</location>
    </subcellularLocation>
</comment>
<evidence type="ECO:0000256" key="3">
    <source>
        <dbReference type="ARBA" id="ARBA00021717"/>
    </source>
</evidence>
<name>A0A4R2L2Q8_9FIRM</name>
<evidence type="ECO:0000256" key="8">
    <source>
        <dbReference type="ARBA" id="ARBA00023143"/>
    </source>
</evidence>
<dbReference type="Proteomes" id="UP000294919">
    <property type="component" value="Unassembled WGS sequence"/>
</dbReference>
<keyword evidence="8 10" id="KW-0975">Bacterial flagellum</keyword>